<feature type="transmembrane region" description="Helical" evidence="1">
    <location>
        <begin position="119"/>
        <end position="138"/>
    </location>
</feature>
<gene>
    <name evidence="2" type="ORF">E4O92_17450</name>
</gene>
<organism evidence="2 3">
    <name type="scientific">Massilia horti</name>
    <dbReference type="NCBI Taxonomy" id="2562153"/>
    <lineage>
        <taxon>Bacteria</taxon>
        <taxon>Pseudomonadati</taxon>
        <taxon>Pseudomonadota</taxon>
        <taxon>Betaproteobacteria</taxon>
        <taxon>Burkholderiales</taxon>
        <taxon>Oxalobacteraceae</taxon>
        <taxon>Telluria group</taxon>
        <taxon>Massilia</taxon>
    </lineage>
</organism>
<keyword evidence="1" id="KW-0812">Transmembrane</keyword>
<dbReference type="Proteomes" id="UP000297258">
    <property type="component" value="Unassembled WGS sequence"/>
</dbReference>
<dbReference type="Pfam" id="PF06912">
    <property type="entry name" value="DUF1275"/>
    <property type="match status" value="1"/>
</dbReference>
<protein>
    <submittedName>
        <fullName evidence="2">DUF1275 domain-containing protein</fullName>
    </submittedName>
</protein>
<accession>A0A4Y9SUJ9</accession>
<evidence type="ECO:0000313" key="2">
    <source>
        <dbReference type="EMBL" id="TFW30135.1"/>
    </source>
</evidence>
<name>A0A4Y9SUJ9_9BURK</name>
<sequence>MMDDTALRDPLPLVLLVLTVTTGLIDAVSVLGLGRVFIANMTGNVAFLGFAIGGAPGFSVPRCLTAVGGFLLGAAIGARLCKTLAKVPRRRWLMIIGCLEAALLLAAALFAIGYDLDKLVPVTQLYGLILTTSLAMGVRNATTRQLAVPDLTTTVLAQTLTGLAADSFLAGKDNPRWTRRAAAVVCMFLGATLGAALIYAIGLAVPLALAGVLVLAAMFAYALHPASMAAGRQAR</sequence>
<evidence type="ECO:0000256" key="1">
    <source>
        <dbReference type="SAM" id="Phobius"/>
    </source>
</evidence>
<proteinExistence type="predicted"/>
<feature type="transmembrane region" description="Helical" evidence="1">
    <location>
        <begin position="58"/>
        <end position="80"/>
    </location>
</feature>
<feature type="transmembrane region" description="Helical" evidence="1">
    <location>
        <begin position="92"/>
        <end position="113"/>
    </location>
</feature>
<reference evidence="2 3" key="1">
    <citation type="submission" date="2019-03" db="EMBL/GenBank/DDBJ databases">
        <title>Draft genome of Massilia hortus sp. nov., a novel bacterial species of the Oxalobacteraceae family.</title>
        <authorList>
            <person name="Peta V."/>
            <person name="Raths R."/>
            <person name="Bucking H."/>
        </authorList>
    </citation>
    <scope>NUCLEOTIDE SEQUENCE [LARGE SCALE GENOMIC DNA]</scope>
    <source>
        <strain evidence="2 3">ONC3</strain>
    </source>
</reference>
<feature type="transmembrane region" description="Helical" evidence="1">
    <location>
        <begin position="12"/>
        <end position="38"/>
    </location>
</feature>
<keyword evidence="1" id="KW-0472">Membrane</keyword>
<keyword evidence="3" id="KW-1185">Reference proteome</keyword>
<dbReference type="InterPro" id="IPR010699">
    <property type="entry name" value="DUF1275"/>
</dbReference>
<dbReference type="PANTHER" id="PTHR37488:SF2">
    <property type="entry name" value="DUF1275 DOMAIN-CONTAINING PROTEIN"/>
    <property type="match status" value="1"/>
</dbReference>
<dbReference type="AlphaFoldDB" id="A0A4Y9SUJ9"/>
<comment type="caution">
    <text evidence="2">The sequence shown here is derived from an EMBL/GenBank/DDBJ whole genome shotgun (WGS) entry which is preliminary data.</text>
</comment>
<evidence type="ECO:0000313" key="3">
    <source>
        <dbReference type="Proteomes" id="UP000297258"/>
    </source>
</evidence>
<keyword evidence="1" id="KW-1133">Transmembrane helix</keyword>
<feature type="transmembrane region" description="Helical" evidence="1">
    <location>
        <begin position="181"/>
        <end position="201"/>
    </location>
</feature>
<dbReference type="EMBL" id="SPUM01000114">
    <property type="protein sequence ID" value="TFW30135.1"/>
    <property type="molecule type" value="Genomic_DNA"/>
</dbReference>
<feature type="transmembrane region" description="Helical" evidence="1">
    <location>
        <begin position="207"/>
        <end position="226"/>
    </location>
</feature>
<dbReference type="PANTHER" id="PTHR37488">
    <property type="entry name" value="DUF1275 DOMAIN-CONTAINING PROTEIN"/>
    <property type="match status" value="1"/>
</dbReference>
<dbReference type="OrthoDB" id="9179633at2"/>